<evidence type="ECO:0000313" key="1">
    <source>
        <dbReference type="EMBL" id="KYP47543.1"/>
    </source>
</evidence>
<keyword evidence="3" id="KW-1185">Reference proteome</keyword>
<dbReference type="Gramene" id="C.cajan_33574.t">
    <property type="protein sequence ID" value="C.cajan_33574.t"/>
    <property type="gene ID" value="C.cajan_33574"/>
</dbReference>
<accession>A0A151RYA9</accession>
<sequence length="104" mass="11568">MESPVPEAGLKPLKRKMKLPTAKEFISYYESQGILQEASMKVIENFQKQSLLGKIDATINRLTVLDKKFDSKPEYVKTALKGIGALVPHVIAPLGNIWNSVILT</sequence>
<protein>
    <submittedName>
        <fullName evidence="1">Uncharacterized protein</fullName>
    </submittedName>
</protein>
<gene>
    <name evidence="2" type="ORF">KK1_023963</name>
    <name evidence="1" type="ORF">KK1_030813</name>
</gene>
<evidence type="ECO:0000313" key="2">
    <source>
        <dbReference type="EMBL" id="KYP67619.1"/>
    </source>
</evidence>
<organism evidence="1 3">
    <name type="scientific">Cajanus cajan</name>
    <name type="common">Pigeon pea</name>
    <name type="synonym">Cajanus indicus</name>
    <dbReference type="NCBI Taxonomy" id="3821"/>
    <lineage>
        <taxon>Eukaryota</taxon>
        <taxon>Viridiplantae</taxon>
        <taxon>Streptophyta</taxon>
        <taxon>Embryophyta</taxon>
        <taxon>Tracheophyta</taxon>
        <taxon>Spermatophyta</taxon>
        <taxon>Magnoliopsida</taxon>
        <taxon>eudicotyledons</taxon>
        <taxon>Gunneridae</taxon>
        <taxon>Pentapetalae</taxon>
        <taxon>rosids</taxon>
        <taxon>fabids</taxon>
        <taxon>Fabales</taxon>
        <taxon>Fabaceae</taxon>
        <taxon>Papilionoideae</taxon>
        <taxon>50 kb inversion clade</taxon>
        <taxon>NPAAA clade</taxon>
        <taxon>indigoferoid/millettioid clade</taxon>
        <taxon>Phaseoleae</taxon>
        <taxon>Cajanus</taxon>
    </lineage>
</organism>
<dbReference type="AlphaFoldDB" id="A0A151RYA9"/>
<dbReference type="Gramene" id="C.cajan_23283.t">
    <property type="protein sequence ID" value="C.cajan_23283.t"/>
    <property type="gene ID" value="C.cajan_23283"/>
</dbReference>
<name>A0A151RYA9_CAJCA</name>
<evidence type="ECO:0000313" key="3">
    <source>
        <dbReference type="Proteomes" id="UP000075243"/>
    </source>
</evidence>
<dbReference type="EMBL" id="KQ483524">
    <property type="protein sequence ID" value="KYP47543.1"/>
    <property type="molecule type" value="Genomic_DNA"/>
</dbReference>
<reference evidence="1 3" key="1">
    <citation type="journal article" date="2012" name="Nat. Biotechnol.">
        <title>Draft genome sequence of pigeonpea (Cajanus cajan), an orphan legume crop of resource-poor farmers.</title>
        <authorList>
            <person name="Varshney R.K."/>
            <person name="Chen W."/>
            <person name="Li Y."/>
            <person name="Bharti A.K."/>
            <person name="Saxena R.K."/>
            <person name="Schlueter J.A."/>
            <person name="Donoghue M.T."/>
            <person name="Azam S."/>
            <person name="Fan G."/>
            <person name="Whaley A.M."/>
            <person name="Farmer A.D."/>
            <person name="Sheridan J."/>
            <person name="Iwata A."/>
            <person name="Tuteja R."/>
            <person name="Penmetsa R.V."/>
            <person name="Wu W."/>
            <person name="Upadhyaya H.D."/>
            <person name="Yang S.P."/>
            <person name="Shah T."/>
            <person name="Saxena K.B."/>
            <person name="Michael T."/>
            <person name="McCombie W.R."/>
            <person name="Yang B."/>
            <person name="Zhang G."/>
            <person name="Yang H."/>
            <person name="Wang J."/>
            <person name="Spillane C."/>
            <person name="Cook D.R."/>
            <person name="May G.D."/>
            <person name="Xu X."/>
            <person name="Jackson S.A."/>
        </authorList>
    </citation>
    <scope>NUCLEOTIDE SEQUENCE [LARGE SCALE GENOMIC DNA]</scope>
    <source>
        <strain evidence="3">cv. Asha</strain>
    </source>
</reference>
<proteinExistence type="predicted"/>
<dbReference type="EMBL" id="CM003607">
    <property type="protein sequence ID" value="KYP67619.1"/>
    <property type="molecule type" value="Genomic_DNA"/>
</dbReference>
<dbReference type="Proteomes" id="UP000075243">
    <property type="component" value="Chromosome 5"/>
</dbReference>